<protein>
    <recommendedName>
        <fullName evidence="2">DUF6533 domain-containing protein</fullName>
    </recommendedName>
</protein>
<organism evidence="3 4">
    <name type="scientific">Agaricus bisporus var. burnettii</name>
    <dbReference type="NCBI Taxonomy" id="192524"/>
    <lineage>
        <taxon>Eukaryota</taxon>
        <taxon>Fungi</taxon>
        <taxon>Dikarya</taxon>
        <taxon>Basidiomycota</taxon>
        <taxon>Agaricomycotina</taxon>
        <taxon>Agaricomycetes</taxon>
        <taxon>Agaricomycetidae</taxon>
        <taxon>Agaricales</taxon>
        <taxon>Agaricineae</taxon>
        <taxon>Agaricaceae</taxon>
        <taxon>Agaricus</taxon>
    </lineage>
</organism>
<evidence type="ECO:0000256" key="1">
    <source>
        <dbReference type="SAM" id="Phobius"/>
    </source>
</evidence>
<evidence type="ECO:0000313" key="4">
    <source>
        <dbReference type="Proteomes" id="UP000629468"/>
    </source>
</evidence>
<keyword evidence="1" id="KW-1133">Transmembrane helix</keyword>
<feature type="transmembrane region" description="Helical" evidence="1">
    <location>
        <begin position="93"/>
        <end position="113"/>
    </location>
</feature>
<comment type="caution">
    <text evidence="3">The sequence shown here is derived from an EMBL/GenBank/DDBJ whole genome shotgun (WGS) entry which is preliminary data.</text>
</comment>
<reference evidence="3 4" key="1">
    <citation type="journal article" name="Sci. Rep.">
        <title>Telomere-to-telomere assembled and centromere annotated genomes of the two main subspecies of the button mushroom Agaricus bisporus reveal especially polymorphic chromosome ends.</title>
        <authorList>
            <person name="Sonnenberg A.S.M."/>
            <person name="Sedaghat-Telgerd N."/>
            <person name="Lavrijssen B."/>
            <person name="Ohm R.A."/>
            <person name="Hendrickx P.M."/>
            <person name="Scholtmeijer K."/>
            <person name="Baars J.J.P."/>
            <person name="van Peer A."/>
        </authorList>
    </citation>
    <scope>NUCLEOTIDE SEQUENCE [LARGE SCALE GENOMIC DNA]</scope>
    <source>
        <strain evidence="3 4">H119_p4</strain>
    </source>
</reference>
<proteinExistence type="predicted"/>
<name>A0A8H7KI12_AGABI</name>
<feature type="transmembrane region" description="Helical" evidence="1">
    <location>
        <begin position="176"/>
        <end position="197"/>
    </location>
</feature>
<feature type="transmembrane region" description="Helical" evidence="1">
    <location>
        <begin position="125"/>
        <end position="149"/>
    </location>
</feature>
<dbReference type="EMBL" id="JABXXO010000006">
    <property type="protein sequence ID" value="KAF7776822.1"/>
    <property type="molecule type" value="Genomic_DNA"/>
</dbReference>
<accession>A0A8H7KI12</accession>
<dbReference type="Pfam" id="PF20151">
    <property type="entry name" value="DUF6533"/>
    <property type="match status" value="1"/>
</dbReference>
<dbReference type="Proteomes" id="UP000629468">
    <property type="component" value="Unassembled WGS sequence"/>
</dbReference>
<keyword evidence="1" id="KW-0472">Membrane</keyword>
<dbReference type="AlphaFoldDB" id="A0A8H7KI12"/>
<sequence length="287" mass="32121">MDDAELSKALKELTAGLQEEMRTNSVDLAAISILVFDWLLLLNTEYELIWKAEWKLNKFLYLLVRYTPFFDTILVLLRHHLFTMPAPVCQGAFRAIAFIAVIGILAAELILTIRTWAVLGKGKKLTLIIFPSYAATCAVIATTLTIHAVNVRQDASPAPKVIGCTLTSSTNQILSVMYVFLMVYDGALLAVMTIRAISVFRNRGTSELVRVVYRDGLVYYVYLFVLSLLNLIVLLSFPTGYELLLLILERVMHAVLACRVVLHIRILGTRSGIPLELIPLEDSRSCT</sequence>
<keyword evidence="1" id="KW-0812">Transmembrane</keyword>
<feature type="transmembrane region" description="Helical" evidence="1">
    <location>
        <begin position="217"/>
        <end position="237"/>
    </location>
</feature>
<gene>
    <name evidence="3" type="ORF">Agabi119p4_5215</name>
</gene>
<feature type="domain" description="DUF6533" evidence="2">
    <location>
        <begin position="27"/>
        <end position="70"/>
    </location>
</feature>
<feature type="transmembrane region" description="Helical" evidence="1">
    <location>
        <begin position="60"/>
        <end position="81"/>
    </location>
</feature>
<dbReference type="InterPro" id="IPR045340">
    <property type="entry name" value="DUF6533"/>
</dbReference>
<evidence type="ECO:0000259" key="2">
    <source>
        <dbReference type="Pfam" id="PF20151"/>
    </source>
</evidence>
<evidence type="ECO:0000313" key="3">
    <source>
        <dbReference type="EMBL" id="KAF7776822.1"/>
    </source>
</evidence>